<reference evidence="10" key="1">
    <citation type="submission" date="2014-09" db="EMBL/GenBank/DDBJ databases">
        <authorList>
            <person name="Gomez-Valero L."/>
        </authorList>
    </citation>
    <scope>NUCLEOTIDE SEQUENCE [LARGE SCALE GENOMIC DNA]</scope>
    <source>
        <strain evidence="10">ATCC35250</strain>
    </source>
</reference>
<organism evidence="9 10">
    <name type="scientific">Legionella hackeliae</name>
    <dbReference type="NCBI Taxonomy" id="449"/>
    <lineage>
        <taxon>Bacteria</taxon>
        <taxon>Pseudomonadati</taxon>
        <taxon>Pseudomonadota</taxon>
        <taxon>Gammaproteobacteria</taxon>
        <taxon>Legionellales</taxon>
        <taxon>Legionellaceae</taxon>
        <taxon>Legionella</taxon>
    </lineage>
</organism>
<dbReference type="GO" id="GO:0042781">
    <property type="term" value="F:3'-tRNA processing endoribonuclease activity"/>
    <property type="evidence" value="ECO:0007669"/>
    <property type="project" value="TreeGrafter"/>
</dbReference>
<comment type="catalytic activity">
    <reaction evidence="7">
        <text>Endonucleolytic cleavage of RNA, removing 5'-extranucleotides from tRNA precursor.</text>
        <dbReference type="EC" id="3.1.26.5"/>
    </reaction>
</comment>
<evidence type="ECO:0000256" key="5">
    <source>
        <dbReference type="ARBA" id="ARBA00022801"/>
    </source>
</evidence>
<dbReference type="Pfam" id="PF00825">
    <property type="entry name" value="Ribonuclease_P"/>
    <property type="match status" value="1"/>
</dbReference>
<evidence type="ECO:0000313" key="10">
    <source>
        <dbReference type="Proteomes" id="UP000032803"/>
    </source>
</evidence>
<dbReference type="KEGG" id="lha:LHA_3266"/>
<dbReference type="EMBL" id="LN681225">
    <property type="protein sequence ID" value="CEK12248.1"/>
    <property type="molecule type" value="Genomic_DNA"/>
</dbReference>
<keyword evidence="2 7" id="KW-0819">tRNA processing</keyword>
<evidence type="ECO:0000256" key="8">
    <source>
        <dbReference type="NCBIfam" id="TIGR00188"/>
    </source>
</evidence>
<dbReference type="Proteomes" id="UP000032803">
    <property type="component" value="Chromosome I"/>
</dbReference>
<dbReference type="GO" id="GO:0000049">
    <property type="term" value="F:tRNA binding"/>
    <property type="evidence" value="ECO:0007669"/>
    <property type="project" value="UniProtKB-UniRule"/>
</dbReference>
<evidence type="ECO:0000256" key="1">
    <source>
        <dbReference type="ARBA" id="ARBA00002663"/>
    </source>
</evidence>
<keyword evidence="6 7" id="KW-0694">RNA-binding</keyword>
<dbReference type="PROSITE" id="PS00648">
    <property type="entry name" value="RIBONUCLEASE_P"/>
    <property type="match status" value="1"/>
</dbReference>
<evidence type="ECO:0000256" key="6">
    <source>
        <dbReference type="ARBA" id="ARBA00022884"/>
    </source>
</evidence>
<dbReference type="PANTHER" id="PTHR33992">
    <property type="entry name" value="RIBONUCLEASE P PROTEIN COMPONENT"/>
    <property type="match status" value="1"/>
</dbReference>
<evidence type="ECO:0000256" key="7">
    <source>
        <dbReference type="HAMAP-Rule" id="MF_00227"/>
    </source>
</evidence>
<dbReference type="GO" id="GO:0001682">
    <property type="term" value="P:tRNA 5'-leader removal"/>
    <property type="evidence" value="ECO:0007669"/>
    <property type="project" value="UniProtKB-UniRule"/>
</dbReference>
<dbReference type="RefSeq" id="WP_045107295.1">
    <property type="nucleotide sequence ID" value="NZ_LN681225.1"/>
</dbReference>
<dbReference type="EC" id="3.1.26.5" evidence="7 8"/>
<dbReference type="InterPro" id="IPR014721">
    <property type="entry name" value="Ribsml_uS5_D2-typ_fold_subgr"/>
</dbReference>
<evidence type="ECO:0000313" key="9">
    <source>
        <dbReference type="EMBL" id="CEK12248.1"/>
    </source>
</evidence>
<dbReference type="InterPro" id="IPR020539">
    <property type="entry name" value="RNase_P_CS"/>
</dbReference>
<dbReference type="HOGENOM" id="CLU_117179_11_0_6"/>
<dbReference type="InterPro" id="IPR020568">
    <property type="entry name" value="Ribosomal_Su5_D2-typ_SF"/>
</dbReference>
<name>A0A0A8UU51_LEGHA</name>
<comment type="subunit">
    <text evidence="7">Consists of a catalytic RNA component (M1 or rnpB) and a protein subunit.</text>
</comment>
<dbReference type="SUPFAM" id="SSF54211">
    <property type="entry name" value="Ribosomal protein S5 domain 2-like"/>
    <property type="match status" value="1"/>
</dbReference>
<dbReference type="InterPro" id="IPR000100">
    <property type="entry name" value="RNase_P"/>
</dbReference>
<sequence>MSCFDRTRRLLKKSDYDYVFAQAKKVVTSEFIILYRNNSLGYARLGLALSKKMIPKAHDRNRLKRLLRETFRVKQLPAIDVVVLARPGVAKVENTTVNTKLGKTWDKLIALSAT</sequence>
<dbReference type="Gene3D" id="3.30.230.10">
    <property type="match status" value="1"/>
</dbReference>
<dbReference type="NCBIfam" id="TIGR00188">
    <property type="entry name" value="rnpA"/>
    <property type="match status" value="1"/>
</dbReference>
<dbReference type="GO" id="GO:0004526">
    <property type="term" value="F:ribonuclease P activity"/>
    <property type="evidence" value="ECO:0007669"/>
    <property type="project" value="UniProtKB-UniRule"/>
</dbReference>
<keyword evidence="10" id="KW-1185">Reference proteome</keyword>
<dbReference type="GO" id="GO:0030677">
    <property type="term" value="C:ribonuclease P complex"/>
    <property type="evidence" value="ECO:0007669"/>
    <property type="project" value="TreeGrafter"/>
</dbReference>
<dbReference type="AlphaFoldDB" id="A0A0A8UU51"/>
<dbReference type="OrthoDB" id="9796422at2"/>
<gene>
    <name evidence="7 9" type="primary">rnpA</name>
    <name evidence="9" type="ORF">LHA_3266</name>
</gene>
<evidence type="ECO:0000256" key="3">
    <source>
        <dbReference type="ARBA" id="ARBA00022722"/>
    </source>
</evidence>
<comment type="similarity">
    <text evidence="7">Belongs to the RnpA family.</text>
</comment>
<dbReference type="PATRIC" id="fig|449.7.peg.1789"/>
<dbReference type="HAMAP" id="MF_00227">
    <property type="entry name" value="RNase_P"/>
    <property type="match status" value="1"/>
</dbReference>
<comment type="function">
    <text evidence="1 7">RNaseP catalyzes the removal of the 5'-leader sequence from pre-tRNA to produce the mature 5'-terminus. It can also cleave other RNA substrates such as 4.5S RNA. The protein component plays an auxiliary but essential role in vivo by binding to the 5'-leader sequence and broadening the substrate specificity of the ribozyme.</text>
</comment>
<keyword evidence="5 7" id="KW-0378">Hydrolase</keyword>
<keyword evidence="3 7" id="KW-0540">Nuclease</keyword>
<dbReference type="STRING" id="449.LHA_3266"/>
<evidence type="ECO:0000256" key="2">
    <source>
        <dbReference type="ARBA" id="ARBA00022694"/>
    </source>
</evidence>
<dbReference type="PANTHER" id="PTHR33992:SF1">
    <property type="entry name" value="RIBONUCLEASE P PROTEIN COMPONENT"/>
    <property type="match status" value="1"/>
</dbReference>
<evidence type="ECO:0000256" key="4">
    <source>
        <dbReference type="ARBA" id="ARBA00022759"/>
    </source>
</evidence>
<proteinExistence type="inferred from homology"/>
<accession>A0A0A8UU51</accession>
<keyword evidence="4 7" id="KW-0255">Endonuclease</keyword>
<protein>
    <recommendedName>
        <fullName evidence="7 8">Ribonuclease P protein component</fullName>
        <shortName evidence="7">RNase P protein</shortName>
        <shortName evidence="7">RNaseP protein</shortName>
        <ecNumber evidence="7 8">3.1.26.5</ecNumber>
    </recommendedName>
    <alternativeName>
        <fullName evidence="7">Protein C5</fullName>
    </alternativeName>
</protein>